<keyword evidence="2" id="KW-0812">Transmembrane</keyword>
<protein>
    <recommendedName>
        <fullName evidence="5">Thioredoxin domain-containing protein</fullName>
    </recommendedName>
</protein>
<reference evidence="3" key="1">
    <citation type="submission" date="2023-03" db="EMBL/GenBank/DDBJ databases">
        <title>Mating type loci evolution in Malassezia.</title>
        <authorList>
            <person name="Coelho M.A."/>
        </authorList>
    </citation>
    <scope>NUCLEOTIDE SEQUENCE</scope>
    <source>
        <strain evidence="3">CBS 14135</strain>
    </source>
</reference>
<evidence type="ECO:0000256" key="1">
    <source>
        <dbReference type="SAM" id="MobiDB-lite"/>
    </source>
</evidence>
<dbReference type="EMBL" id="CP119952">
    <property type="protein sequence ID" value="WFC95439.1"/>
    <property type="molecule type" value="Genomic_DNA"/>
</dbReference>
<dbReference type="Proteomes" id="UP001216638">
    <property type="component" value="Chromosome 2"/>
</dbReference>
<proteinExistence type="predicted"/>
<feature type="compositionally biased region" description="Basic and acidic residues" evidence="1">
    <location>
        <begin position="416"/>
        <end position="426"/>
    </location>
</feature>
<evidence type="ECO:0008006" key="5">
    <source>
        <dbReference type="Google" id="ProtNLM"/>
    </source>
</evidence>
<dbReference type="PANTHER" id="PTHR21148">
    <property type="entry name" value="THIOREDOXIN DOMAIN-CONTAINING PROTEIN 9"/>
    <property type="match status" value="1"/>
</dbReference>
<evidence type="ECO:0000313" key="3">
    <source>
        <dbReference type="EMBL" id="WFC95439.1"/>
    </source>
</evidence>
<gene>
    <name evidence="3" type="ORF">MBRA1_002087</name>
</gene>
<dbReference type="CDD" id="cd02989">
    <property type="entry name" value="Phd_like_TxnDC9"/>
    <property type="match status" value="1"/>
</dbReference>
<dbReference type="SUPFAM" id="SSF52833">
    <property type="entry name" value="Thioredoxin-like"/>
    <property type="match status" value="1"/>
</dbReference>
<keyword evidence="2" id="KW-1133">Transmembrane helix</keyword>
<feature type="compositionally biased region" description="Polar residues" evidence="1">
    <location>
        <begin position="453"/>
        <end position="465"/>
    </location>
</feature>
<organism evidence="3 4">
    <name type="scientific">Malassezia brasiliensis</name>
    <dbReference type="NCBI Taxonomy" id="1821822"/>
    <lineage>
        <taxon>Eukaryota</taxon>
        <taxon>Fungi</taxon>
        <taxon>Dikarya</taxon>
        <taxon>Basidiomycota</taxon>
        <taxon>Ustilaginomycotina</taxon>
        <taxon>Malasseziomycetes</taxon>
        <taxon>Malasseziales</taxon>
        <taxon>Malasseziaceae</taxon>
        <taxon>Malassezia</taxon>
    </lineage>
</organism>
<name>A0AAF0DWQ9_9BASI</name>
<keyword evidence="4" id="KW-1185">Reference proteome</keyword>
<dbReference type="InterPro" id="IPR036249">
    <property type="entry name" value="Thioredoxin-like_sf"/>
</dbReference>
<feature type="transmembrane region" description="Helical" evidence="2">
    <location>
        <begin position="309"/>
        <end position="331"/>
    </location>
</feature>
<evidence type="ECO:0000313" key="4">
    <source>
        <dbReference type="Proteomes" id="UP001216638"/>
    </source>
</evidence>
<feature type="transmembrane region" description="Helical" evidence="2">
    <location>
        <begin position="363"/>
        <end position="383"/>
    </location>
</feature>
<dbReference type="AlphaFoldDB" id="A0AAF0DWQ9"/>
<accession>A0AAF0DWQ9</accession>
<sequence length="465" mass="52612">MSAWKDAPDLGSYADRHETGSDDEIFAELEAEVEALNEADADDAAAVTGGSGREVNGDLASAFHEFRAQRMAEIEAAVAARKGADAIANRGKYREVRDEKELLQTSYKESRVVIHFAHKEFRRCHILDRHLEHLARQHPHTLFLKADVQDTPFLVEKLKIKVLPCMFAFVNGECKERLVGFEDFGNADNFSTAALEWRLGRAGTLQFPPAYTIGFFASLFLVQNTLAKLLFLLNQISFVLETNLKKQLRHFRRTAYADTVASRGKPAEWWTPYTEEWQKPPKPQSSRGMQRGLTERLKQGVIRWVVRKVLMIFTTSIPLFGVLVYAGFSALDYGVMLQSPLFEAKHMTPQQVEVWVEERRTSYWLFGFFAMLLERVPLLGMAFSISNRIGAAMWAHDLEKRQQRFRAGEIHPLSELDTKHAPRIPEDGQPGSYGHPERADVDLPGDFMARPSGLSTATSRGTSHT</sequence>
<keyword evidence="2" id="KW-0472">Membrane</keyword>
<feature type="transmembrane region" description="Helical" evidence="2">
    <location>
        <begin position="215"/>
        <end position="240"/>
    </location>
</feature>
<dbReference type="Gene3D" id="3.40.30.10">
    <property type="entry name" value="Glutaredoxin"/>
    <property type="match status" value="1"/>
</dbReference>
<feature type="region of interest" description="Disordered" evidence="1">
    <location>
        <begin position="416"/>
        <end position="465"/>
    </location>
</feature>
<evidence type="ECO:0000256" key="2">
    <source>
        <dbReference type="SAM" id="Phobius"/>
    </source>
</evidence>